<comment type="similarity">
    <text evidence="1">Belongs to the membrane fusion protein (MFP) (TC 8.A.1) family.</text>
</comment>
<dbReference type="Pfam" id="PF25989">
    <property type="entry name" value="YknX_C"/>
    <property type="match status" value="1"/>
</dbReference>
<evidence type="ECO:0000259" key="3">
    <source>
        <dbReference type="Pfam" id="PF25973"/>
    </source>
</evidence>
<name>A0A098LEM5_9BACT</name>
<dbReference type="Pfam" id="PF25954">
    <property type="entry name" value="Beta-barrel_RND_2"/>
    <property type="match status" value="1"/>
</dbReference>
<dbReference type="SUPFAM" id="SSF111369">
    <property type="entry name" value="HlyD-like secretion proteins"/>
    <property type="match status" value="1"/>
</dbReference>
<dbReference type="PROSITE" id="PS51257">
    <property type="entry name" value="PROKAR_LIPOPROTEIN"/>
    <property type="match status" value="1"/>
</dbReference>
<dbReference type="Gene3D" id="2.40.420.20">
    <property type="match status" value="1"/>
</dbReference>
<dbReference type="Pfam" id="PF25973">
    <property type="entry name" value="BSH_CzcB"/>
    <property type="match status" value="1"/>
</dbReference>
<dbReference type="PANTHER" id="PTHR30469">
    <property type="entry name" value="MULTIDRUG RESISTANCE PROTEIN MDTA"/>
    <property type="match status" value="1"/>
</dbReference>
<evidence type="ECO:0000259" key="2">
    <source>
        <dbReference type="Pfam" id="PF25954"/>
    </source>
</evidence>
<dbReference type="GO" id="GO:1990281">
    <property type="term" value="C:efflux pump complex"/>
    <property type="evidence" value="ECO:0007669"/>
    <property type="project" value="TreeGrafter"/>
</dbReference>
<dbReference type="AlphaFoldDB" id="A0A098LEM5"/>
<dbReference type="Gene3D" id="2.40.30.170">
    <property type="match status" value="1"/>
</dbReference>
<evidence type="ECO:0000313" key="6">
    <source>
        <dbReference type="Proteomes" id="UP000030185"/>
    </source>
</evidence>
<reference evidence="5 6" key="1">
    <citation type="submission" date="2014-09" db="EMBL/GenBank/DDBJ databases">
        <title>Sporocytophaga myxococcoides PG-01 genome sequencing.</title>
        <authorList>
            <person name="Liu L."/>
            <person name="Gao P.J."/>
            <person name="Chen G.J."/>
            <person name="Wang L.S."/>
        </authorList>
    </citation>
    <scope>NUCLEOTIDE SEQUENCE [LARGE SCALE GENOMIC DNA]</scope>
    <source>
        <strain evidence="5 6">PG-01</strain>
    </source>
</reference>
<dbReference type="InterPro" id="IPR058647">
    <property type="entry name" value="BSH_CzcB-like"/>
</dbReference>
<protein>
    <submittedName>
        <fullName evidence="5">RND transporter</fullName>
    </submittedName>
</protein>
<accession>A0A098LEM5</accession>
<dbReference type="Proteomes" id="UP000030185">
    <property type="component" value="Unassembled WGS sequence"/>
</dbReference>
<dbReference type="NCBIfam" id="TIGR01730">
    <property type="entry name" value="RND_mfp"/>
    <property type="match status" value="1"/>
</dbReference>
<feature type="domain" description="CzcB-like barrel-sandwich hybrid" evidence="3">
    <location>
        <begin position="65"/>
        <end position="209"/>
    </location>
</feature>
<comment type="caution">
    <text evidence="5">The sequence shown here is derived from an EMBL/GenBank/DDBJ whole genome shotgun (WGS) entry which is preliminary data.</text>
</comment>
<evidence type="ECO:0000313" key="5">
    <source>
        <dbReference type="EMBL" id="GAL85366.1"/>
    </source>
</evidence>
<dbReference type="OrthoDB" id="1114717at2"/>
<dbReference type="PANTHER" id="PTHR30469:SF37">
    <property type="entry name" value="RAGD PROTEIN"/>
    <property type="match status" value="1"/>
</dbReference>
<feature type="domain" description="YknX-like C-terminal permuted SH3-like" evidence="4">
    <location>
        <begin position="311"/>
        <end position="376"/>
    </location>
</feature>
<dbReference type="Gene3D" id="1.10.287.470">
    <property type="entry name" value="Helix hairpin bin"/>
    <property type="match status" value="1"/>
</dbReference>
<dbReference type="InterPro" id="IPR058637">
    <property type="entry name" value="YknX-like_C"/>
</dbReference>
<dbReference type="GO" id="GO:0015562">
    <property type="term" value="F:efflux transmembrane transporter activity"/>
    <property type="evidence" value="ECO:0007669"/>
    <property type="project" value="TreeGrafter"/>
</dbReference>
<sequence>MTMFKSVIYINALVIFLMACSKKENTSKDVKIAEDITVVAVSEVLSLQPEKPLLLPGELHPWNKVSIYSKVKGFVKELKVDRGSQVRKGQVLAVLDAPEVFAEFDQAKGQLSAAEGAYEESKARLIASSLTYNRLLKANAIKGAVALNELDQAKARMLADSASVSNAKGNIDAARSHYRTKQELVNYLSITAPFDGIIIERNISPGALTGASDESSKPLFVLEDNSRLRLTLAVPELYSNTVNKEGVVTFQVSAVPHKAFKAKFGRSAESVLDKNRVMMTEFDYNNITKELKAGMYADVQIPVVRSSPTLFVPKSAVVNSSEEVFVIRNNKNKAERVPVKKGIALDTLVEVFGDLSKGDIILKEGSEEIRDGQKLRVRGDKL</sequence>
<organism evidence="5 6">
    <name type="scientific">Sporocytophaga myxococcoides</name>
    <dbReference type="NCBI Taxonomy" id="153721"/>
    <lineage>
        <taxon>Bacteria</taxon>
        <taxon>Pseudomonadati</taxon>
        <taxon>Bacteroidota</taxon>
        <taxon>Cytophagia</taxon>
        <taxon>Cytophagales</taxon>
        <taxon>Cytophagaceae</taxon>
        <taxon>Sporocytophaga</taxon>
    </lineage>
</organism>
<dbReference type="eggNOG" id="COG0845">
    <property type="taxonomic scope" value="Bacteria"/>
</dbReference>
<dbReference type="Gene3D" id="2.40.50.100">
    <property type="match status" value="1"/>
</dbReference>
<keyword evidence="6" id="KW-1185">Reference proteome</keyword>
<evidence type="ECO:0000256" key="1">
    <source>
        <dbReference type="ARBA" id="ARBA00009477"/>
    </source>
</evidence>
<proteinExistence type="inferred from homology"/>
<dbReference type="InterPro" id="IPR058792">
    <property type="entry name" value="Beta-barrel_RND_2"/>
</dbReference>
<dbReference type="EMBL" id="BBLT01000004">
    <property type="protein sequence ID" value="GAL85366.1"/>
    <property type="molecule type" value="Genomic_DNA"/>
</dbReference>
<dbReference type="STRING" id="153721.MYP_2595"/>
<dbReference type="InterPro" id="IPR006143">
    <property type="entry name" value="RND_pump_MFP"/>
</dbReference>
<evidence type="ECO:0000259" key="4">
    <source>
        <dbReference type="Pfam" id="PF25989"/>
    </source>
</evidence>
<feature type="domain" description="CusB-like beta-barrel" evidence="2">
    <location>
        <begin position="230"/>
        <end position="301"/>
    </location>
</feature>
<gene>
    <name evidence="5" type="ORF">MYP_2595</name>
</gene>